<reference evidence="2 3" key="1">
    <citation type="journal article" date="2014" name="PLoS Genet.">
        <title>Phylogenetically driven sequencing of extremely halophilic archaea reveals strategies for static and dynamic osmo-response.</title>
        <authorList>
            <person name="Becker E.A."/>
            <person name="Seitzer P.M."/>
            <person name="Tritt A."/>
            <person name="Larsen D."/>
            <person name="Krusor M."/>
            <person name="Yao A.I."/>
            <person name="Wu D."/>
            <person name="Madern D."/>
            <person name="Eisen J.A."/>
            <person name="Darling A.E."/>
            <person name="Facciotti M.T."/>
        </authorList>
    </citation>
    <scope>NUCLEOTIDE SEQUENCE [LARGE SCALE GENOMIC DNA]</scope>
    <source>
        <strain evidence="2 3">ATCC 700873</strain>
    </source>
</reference>
<keyword evidence="1" id="KW-0812">Transmembrane</keyword>
<keyword evidence="1" id="KW-0472">Membrane</keyword>
<feature type="transmembrane region" description="Helical" evidence="1">
    <location>
        <begin position="22"/>
        <end position="42"/>
    </location>
</feature>
<keyword evidence="1" id="KW-1133">Transmembrane helix</keyword>
<organism evidence="2 3">
    <name type="scientific">Halorubrum hochstenium ATCC 700873</name>
    <dbReference type="NCBI Taxonomy" id="1227481"/>
    <lineage>
        <taxon>Archaea</taxon>
        <taxon>Methanobacteriati</taxon>
        <taxon>Methanobacteriota</taxon>
        <taxon>Stenosarchaea group</taxon>
        <taxon>Halobacteria</taxon>
        <taxon>Halobacteriales</taxon>
        <taxon>Haloferacaceae</taxon>
        <taxon>Halorubrum</taxon>
    </lineage>
</organism>
<proteinExistence type="predicted"/>
<evidence type="ECO:0000313" key="3">
    <source>
        <dbReference type="Proteomes" id="UP000011689"/>
    </source>
</evidence>
<dbReference type="PATRIC" id="fig|1227481.4.peg.380"/>
<name>M0FQW6_9EURY</name>
<dbReference type="Proteomes" id="UP000011689">
    <property type="component" value="Unassembled WGS sequence"/>
</dbReference>
<gene>
    <name evidence="2" type="ORF">C467_02013</name>
</gene>
<comment type="caution">
    <text evidence="2">The sequence shown here is derived from an EMBL/GenBank/DDBJ whole genome shotgun (WGS) entry which is preliminary data.</text>
</comment>
<dbReference type="AlphaFoldDB" id="M0FQW6"/>
<keyword evidence="3" id="KW-1185">Reference proteome</keyword>
<feature type="transmembrane region" description="Helical" evidence="1">
    <location>
        <begin position="48"/>
        <end position="65"/>
    </location>
</feature>
<dbReference type="OrthoDB" id="330188at2157"/>
<evidence type="ECO:0000256" key="1">
    <source>
        <dbReference type="SAM" id="Phobius"/>
    </source>
</evidence>
<sequence length="74" mass="8181">MCGITENIVNYKRFLKRPVVRWGIAGVYLATSLLLLIVIGDLPRPDQIVVTVMCVIGFFILPSALKDFAESGPM</sequence>
<dbReference type="EMBL" id="AOJO01000009">
    <property type="protein sequence ID" value="ELZ60974.1"/>
    <property type="molecule type" value="Genomic_DNA"/>
</dbReference>
<evidence type="ECO:0000313" key="2">
    <source>
        <dbReference type="EMBL" id="ELZ60974.1"/>
    </source>
</evidence>
<accession>M0FQW6</accession>
<protein>
    <submittedName>
        <fullName evidence="2">Uncharacterized protein</fullName>
    </submittedName>
</protein>